<dbReference type="InterPro" id="IPR056002">
    <property type="entry name" value="DUF7580"/>
</dbReference>
<dbReference type="SUPFAM" id="SSF53167">
    <property type="entry name" value="Purine and uridine phosphorylases"/>
    <property type="match status" value="1"/>
</dbReference>
<comment type="caution">
    <text evidence="3">The sequence shown here is derived from an EMBL/GenBank/DDBJ whole genome shotgun (WGS) entry which is preliminary data.</text>
</comment>
<dbReference type="Pfam" id="PF01048">
    <property type="entry name" value="PNP_UDP_1"/>
    <property type="match status" value="1"/>
</dbReference>
<accession>A0ABR4JXC9</accession>
<keyword evidence="4" id="KW-1185">Reference proteome</keyword>
<dbReference type="EMBL" id="JBFXLR010000042">
    <property type="protein sequence ID" value="KAL2844259.1"/>
    <property type="molecule type" value="Genomic_DNA"/>
</dbReference>
<gene>
    <name evidence="3" type="ORF">BJX68DRAFT_277842</name>
</gene>
<protein>
    <recommendedName>
        <fullName evidence="5">Nucleoside phosphorylase domain-containing protein</fullName>
    </recommendedName>
</protein>
<dbReference type="InterPro" id="IPR000845">
    <property type="entry name" value="Nucleoside_phosphorylase_d"/>
</dbReference>
<proteinExistence type="predicted"/>
<dbReference type="Proteomes" id="UP001610444">
    <property type="component" value="Unassembled WGS sequence"/>
</dbReference>
<dbReference type="GeneID" id="98163568"/>
<feature type="domain" description="DUF7580" evidence="2">
    <location>
        <begin position="192"/>
        <end position="528"/>
    </location>
</feature>
<evidence type="ECO:0000313" key="3">
    <source>
        <dbReference type="EMBL" id="KAL2844259.1"/>
    </source>
</evidence>
<evidence type="ECO:0000259" key="1">
    <source>
        <dbReference type="Pfam" id="PF01048"/>
    </source>
</evidence>
<evidence type="ECO:0000259" key="2">
    <source>
        <dbReference type="Pfam" id="PF24476"/>
    </source>
</evidence>
<dbReference type="InterPro" id="IPR053137">
    <property type="entry name" value="NLR-like"/>
</dbReference>
<evidence type="ECO:0008006" key="5">
    <source>
        <dbReference type="Google" id="ProtNLM"/>
    </source>
</evidence>
<dbReference type="Pfam" id="PF24476">
    <property type="entry name" value="DUF7580"/>
    <property type="match status" value="1"/>
</dbReference>
<sequence>MQTVTTCKSCQSYTIPSASELGLPNLKKPELVPVLIKTLDLFQEIADCLISDEQEQTLRATYRYLHANCLLLSERIKIFQETGSSAALNPFAGLILKKFYSLLRTSDGALSPGKQAAPSDLDALYERWGELTSREEKVLYIVAKIHLDGTNCWDALVTFLEECVDALDDPDTSTTEARRVHPKGMREPPSNVYIAARAMFNALTKTIACSCEPCHEYAARMKLATYRKPPKIDDQYSFELLLSSSDSYWQEALIQSTLPQKKSEVKIAIDEQPARKRRRGHRMPVYRLCEHIRSRSPAYCLNLEVEDGNVWKFRSSDSRLCIGNDFISLEEIVRRHPTNLSEKVKRVLAVLVGHCFLQLHGTSWLQPGFFNTSRIIFFRIGTLLPLRPFIHLAIDPDVSSSGGLSTADESDEFMDPDDLPLHSQPNLVMLAIMLIELYMGKPVYELAQSSSFAMCAVQTIDENSRYRLATEAFQRCGSEFTDNYRLAIATCLDLDFGLDADDNELQVDQLKDLVYREIVQCLEDELEQGFGQSMPIDNLDEAAPTLNLNMWKTMDLISLEDADIRLSMDLRGPESVLTMRSRQTTSIEWDQRGSQCAIATGRETTECHINSAVTHHELTHHDYNVGWICALAEEMAAARAMLDEEHPSLPQDLRADNNNYVLGRIGSHNIVLACLPSGVTGTTSAAVVANRMRSTFQGLRFGLMVGIGGAAPSETDDVRLGDVVVGTPHGRYSGVVQYDFGKTIEEGRLMITSALNRAPNIVLTAVSNLKSQHFLLGHQIQLYLQKMVEQYPRLKANFSHPGAENDLLYQSDHNHASKNRTCTSCDSTKTIPRKPRDTTEPVIHYGLIASGNQVMKDAITRDRLKHDLDILCFEMEAAGLVNDFPCLVIRGISDYADSHKNDMWRYYAAATAAAYAKELLNSMPADRVANESTRT</sequence>
<dbReference type="Gene3D" id="3.40.50.1580">
    <property type="entry name" value="Nucleoside phosphorylase domain"/>
    <property type="match status" value="1"/>
</dbReference>
<reference evidence="3 4" key="1">
    <citation type="submission" date="2024-07" db="EMBL/GenBank/DDBJ databases">
        <title>Section-level genome sequencing and comparative genomics of Aspergillus sections Usti and Cavernicolus.</title>
        <authorList>
            <consortium name="Lawrence Berkeley National Laboratory"/>
            <person name="Nybo J.L."/>
            <person name="Vesth T.C."/>
            <person name="Theobald S."/>
            <person name="Frisvad J.C."/>
            <person name="Larsen T.O."/>
            <person name="Kjaerboelling I."/>
            <person name="Rothschild-Mancinelli K."/>
            <person name="Lyhne E.K."/>
            <person name="Kogle M.E."/>
            <person name="Barry K."/>
            <person name="Clum A."/>
            <person name="Na H."/>
            <person name="Ledsgaard L."/>
            <person name="Lin J."/>
            <person name="Lipzen A."/>
            <person name="Kuo A."/>
            <person name="Riley R."/>
            <person name="Mondo S."/>
            <person name="LaButti K."/>
            <person name="Haridas S."/>
            <person name="Pangalinan J."/>
            <person name="Salamov A.A."/>
            <person name="Simmons B.A."/>
            <person name="Magnuson J.K."/>
            <person name="Chen J."/>
            <person name="Drula E."/>
            <person name="Henrissat B."/>
            <person name="Wiebenga A."/>
            <person name="Lubbers R.J."/>
            <person name="Gomes A.C."/>
            <person name="Macurrencykelacurrency M.R."/>
            <person name="Stajich J."/>
            <person name="Grigoriev I.V."/>
            <person name="Mortensen U.H."/>
            <person name="De vries R.P."/>
            <person name="Baker S.E."/>
            <person name="Andersen M.R."/>
        </authorList>
    </citation>
    <scope>NUCLEOTIDE SEQUENCE [LARGE SCALE GENOMIC DNA]</scope>
    <source>
        <strain evidence="3 4">CBS 756.74</strain>
    </source>
</reference>
<dbReference type="InterPro" id="IPR035994">
    <property type="entry name" value="Nucleoside_phosphorylase_sf"/>
</dbReference>
<name>A0ABR4JXC9_9EURO</name>
<dbReference type="PANTHER" id="PTHR46082">
    <property type="entry name" value="ATP/GTP-BINDING PROTEIN-RELATED"/>
    <property type="match status" value="1"/>
</dbReference>
<dbReference type="RefSeq" id="XP_070896041.1">
    <property type="nucleotide sequence ID" value="XM_071048404.1"/>
</dbReference>
<dbReference type="PANTHER" id="PTHR46082:SF11">
    <property type="entry name" value="AAA+ ATPASE DOMAIN-CONTAINING PROTEIN-RELATED"/>
    <property type="match status" value="1"/>
</dbReference>
<evidence type="ECO:0000313" key="4">
    <source>
        <dbReference type="Proteomes" id="UP001610444"/>
    </source>
</evidence>
<organism evidence="3 4">
    <name type="scientific">Aspergillus pseudodeflectus</name>
    <dbReference type="NCBI Taxonomy" id="176178"/>
    <lineage>
        <taxon>Eukaryota</taxon>
        <taxon>Fungi</taxon>
        <taxon>Dikarya</taxon>
        <taxon>Ascomycota</taxon>
        <taxon>Pezizomycotina</taxon>
        <taxon>Eurotiomycetes</taxon>
        <taxon>Eurotiomycetidae</taxon>
        <taxon>Eurotiales</taxon>
        <taxon>Aspergillaceae</taxon>
        <taxon>Aspergillus</taxon>
        <taxon>Aspergillus subgen. Nidulantes</taxon>
    </lineage>
</organism>
<feature type="domain" description="Nucleoside phosphorylase" evidence="1">
    <location>
        <begin position="625"/>
        <end position="914"/>
    </location>
</feature>